<sequence length="2429" mass="276188">MELEKKKDKKQRRHGISALPVALDCNDLNERLINVGPRSLASRVGHEESRNASEDNKASGNKSFSVQKETVRSVESVENPAVVQETDNGRIDFGEVSKTVGNHKIASEDPPKAGMKEMSMNEVGCIDETCQNSGTFTSYSSSNDTMNDFSKDEISQIYPSLQMHDSQISFGKKVDEKPRDSLSHEQTNRSVEVLCSATSQSWHESSQIQLMKQIRTQTVNERIANVYSSLLLEKDQFGLLTENQLLTFYHNDLYEAVEDFIDDFLEHEVSPRHDLYEYLERYKNVCEEIIASEIDIAECDNLMKECVRSSWVAENRAIKLEGRCGDQKYATGSATYLVASFHPERVTELKQLLKRDVFSRLDSSLCLQIQVRSLTLQIQWLIVNYSNAFMIENRCDVDSLPSLIPGCCDTNSRRNLRCALSDLFNFLRYPNLPSLFITNVSRWISELGAALLKSCTCYDQQYLLCQLLRLVSPISNWATPLLQSYVEVDNSCDRLIIDNCITMLSILFSSIRGRESFLRRISDFGKDCNSWVIVTDNGNEIDESTVRMNETDLIAFFNQFSVEAIFAKAICHFVITLRSSPIDGVLTVITFALLLVKILNDGLHVYGTAEYRQFCKQIGHALRQSVICTAEFFKAVKNTLLFDEVKMVQEEMNRIVLHGIYYIISKRSLGLWQFLVNFPYDVVSETCRMRCQILLRRRVEVTVPQLYEFSESDLPYLVKTAGSLVDKLPDLPSDDRIYMISALSALISASEEGVDSFANEILDACFLDPSMRDHFYKAGAEAIGMLIDKHPHTLRKILLLIDRNLHALDDYAVEILSTAPLSKCRLSVDDVGVICGKWLINRPPDHPASRIARRLLGSMNWGTDEHGKLWLTSEVHVVCAETLIKGHLVQCKATNGLISKSWNKVTKMASKVPDYEHQFDSFCWDILIRLKLPSQTTALSAPSFNDLASFFVFVIQRSLVSIDDFLSLGLTLWSKLTSSGCYAASVVVLARIVSSFPDAVRELILQSDFIENLNRLLLYDQSLYAFQLITGKDKFPGPVLRLLSSAITYYLNEKFSDLHLIGWIELLCCKRSTQWNTDKCTLYLLGVLVRIAFVKDQSKLLEIPNLLKINYAVLLQQWKEDSKGVISWFTSDGNVPLLIDTKNFSISPWATYGLLLAEQQSHQTFYEALYQTMSKYPKYSLDQCVKKAASKSHIYIPVERLHFHRWLQFACTENISEHPLFPLILQNLAIHLYSRKIFMNSQFCYGEKYVMNPTSKLLFDELRKNLLRLECCGDKNVSLFCKAYSQWLSVSEFSSSSICTSDHILLDHLLRPIIANDFHPWLEYVDINKLRKEVQMEQQLYTTACHIGSFAISPSIFVAPTLTELTAMFKKRSNALPQPTIPLHITLPREIVFDLSMACDTNSGLVPFASQIKKINAAAKSFISVKAHLEAMDEVYVGYYSQLYTKSTTELSVLLKCSNPLGGKCTQPVTSSVAVTASHYQTPVEYEMKLNRQKRSEELASIYSQLFEQTSLHCAYLESIASKLCVYLRDCDSRADSQKRQLHDVGGILFYHLIFTSSLGMPFPASRNSYEFVLTKLGKTFIAYNPNEQEKLMHVVLHGSSSLLANILTQCFTPHCVSSSKLLKLYTSLSNAISDPSASSAVLALLSQFDITCACHRLSPLEFSQFMLAAFKNLVSISDTTSSLYNICSNHFICALFYHFPSNFAQGLEYVLSACDSRSSPVQVFDEIIKKLSGIANAKNSNPALAVDIATAAAAIEVISSRFKKSRKDLSIELYRVWGIYLPKVLHIARFILQTFASLLFDPEQSNTKQESDLRRIFEYCVQVFNPLLESVHWKLPPWKPSDTEVLSVVLDNFVSLIEQIHLLYDACFPPGSENVVTLFWRYYSQKLAFVTGGGSHVHKIIEGRFISIPWHFFWPSLHDLALMNKIMIEGPPESAPLITQIIVRIPWLPLIQHQANQPVDANRTFYSLLFSVLASCVSRPANYSICRASMPKLMDSLKSSSWHLVDIDELNVISLRIATNFSPTTVIDPNDVTGSFFELYRRVCFFEKFSTTSDSGFKICRKQSFFIRTQLALMLRSSTDQLWLSRFYEEQIKDTDTILLESAQLSDNEMLLSRELTSFWSGISDNKFLQIFVTTLLQWLETNPHSVLVLLLMSTVTSGLELSQLSFSFQVIEKCIATYFERTGPCDWSVVLEWVVLPDPCWQHLFVVPSSEKSIPFLPLCANVLITRHSLSSTAGRQSETTVVSELSLLQMLLDFVTTIKPRYVTNEAAFLLLVEKLQNMLLRQYDHSVTLGNQFLMQYMEWLEKVYSDDKSSSIFSMIGFSRKQPYSLKMRYICHLMNLYISQQMVASDQPPRSSSDLPVLNSQIQAFHELSVSKQYAPFTTLSEFAHSYFSQVEKYHIMHVKELFGHIIRSLYNEKYLCTTSSVM</sequence>
<proteinExistence type="inferred from homology"/>
<dbReference type="Pfam" id="PF26573">
    <property type="entry name" value="TPR_Epg5_2"/>
    <property type="match status" value="1"/>
</dbReference>
<feature type="domain" description="Epg5-like central TPR repeats" evidence="4">
    <location>
        <begin position="1585"/>
        <end position="1948"/>
    </location>
</feature>
<evidence type="ECO:0000313" key="6">
    <source>
        <dbReference type="EMBL" id="VDN03219.1"/>
    </source>
</evidence>
<evidence type="ECO:0000313" key="8">
    <source>
        <dbReference type="WBParaSite" id="TCLT_0000593101-mRNA-1"/>
    </source>
</evidence>
<evidence type="ECO:0000259" key="4">
    <source>
        <dbReference type="Pfam" id="PF26103"/>
    </source>
</evidence>
<dbReference type="PANTHER" id="PTHR31139">
    <property type="entry name" value="ECTOPIC P GRANULES PROTEIN 5 HOMOLOG"/>
    <property type="match status" value="1"/>
</dbReference>
<evidence type="ECO:0000256" key="3">
    <source>
        <dbReference type="SAM" id="MobiDB-lite"/>
    </source>
</evidence>
<evidence type="ECO:0000259" key="5">
    <source>
        <dbReference type="Pfam" id="PF26573"/>
    </source>
</evidence>
<dbReference type="InterPro" id="IPR051436">
    <property type="entry name" value="Autophagy-related_EPG5"/>
</dbReference>
<feature type="compositionally biased region" description="Basic and acidic residues" evidence="3">
    <location>
        <begin position="44"/>
        <end position="57"/>
    </location>
</feature>
<feature type="region of interest" description="Disordered" evidence="3">
    <location>
        <begin position="41"/>
        <end position="78"/>
    </location>
</feature>
<feature type="compositionally biased region" description="Polar residues" evidence="3">
    <location>
        <begin position="58"/>
        <end position="68"/>
    </location>
</feature>
<dbReference type="STRING" id="103827.A0A158RBY1"/>
<dbReference type="Proteomes" id="UP000276776">
    <property type="component" value="Unassembled WGS sequence"/>
</dbReference>
<keyword evidence="2" id="KW-0072">Autophagy</keyword>
<evidence type="ECO:0000256" key="2">
    <source>
        <dbReference type="ARBA" id="ARBA00023006"/>
    </source>
</evidence>
<name>A0A158RBY1_THECL</name>
<dbReference type="GO" id="GO:0005737">
    <property type="term" value="C:cytoplasm"/>
    <property type="evidence" value="ECO:0007669"/>
    <property type="project" value="TreeGrafter"/>
</dbReference>
<protein>
    <submittedName>
        <fullName evidence="8">DUF2451 domain-containing protein</fullName>
    </submittedName>
</protein>
<dbReference type="OMA" id="CCCNVAN"/>
<accession>A0A158RBY1</accession>
<organism evidence="8">
    <name type="scientific">Thelazia callipaeda</name>
    <name type="common">Oriental eyeworm</name>
    <name type="synonym">Parasitic nematode</name>
    <dbReference type="NCBI Taxonomy" id="103827"/>
    <lineage>
        <taxon>Eukaryota</taxon>
        <taxon>Metazoa</taxon>
        <taxon>Ecdysozoa</taxon>
        <taxon>Nematoda</taxon>
        <taxon>Chromadorea</taxon>
        <taxon>Rhabditida</taxon>
        <taxon>Spirurina</taxon>
        <taxon>Spiruromorpha</taxon>
        <taxon>Thelazioidea</taxon>
        <taxon>Thelaziidae</taxon>
        <taxon>Thelazia</taxon>
    </lineage>
</organism>
<comment type="similarity">
    <text evidence="1">Belongs to the EPG5 family.</text>
</comment>
<dbReference type="OrthoDB" id="75419at2759"/>
<dbReference type="EMBL" id="UYYF01004373">
    <property type="protein sequence ID" value="VDN03219.1"/>
    <property type="molecule type" value="Genomic_DNA"/>
</dbReference>
<keyword evidence="7" id="KW-1185">Reference proteome</keyword>
<evidence type="ECO:0000313" key="7">
    <source>
        <dbReference type="Proteomes" id="UP000276776"/>
    </source>
</evidence>
<dbReference type="WBParaSite" id="TCLT_0000593101-mRNA-1">
    <property type="protein sequence ID" value="TCLT_0000593101-mRNA-1"/>
    <property type="gene ID" value="TCLT_0000593101"/>
</dbReference>
<dbReference type="GO" id="GO:0097352">
    <property type="term" value="P:autophagosome maturation"/>
    <property type="evidence" value="ECO:0007669"/>
    <property type="project" value="TreeGrafter"/>
</dbReference>
<dbReference type="PANTHER" id="PTHR31139:SF4">
    <property type="entry name" value="ECTOPIC P GRANULES PROTEIN 5 HOMOLOG"/>
    <property type="match status" value="1"/>
</dbReference>
<gene>
    <name evidence="6" type="ORF">TCLT_LOCUS5920</name>
</gene>
<dbReference type="InterPro" id="IPR058750">
    <property type="entry name" value="TPR_Epg5"/>
</dbReference>
<reference evidence="8" key="1">
    <citation type="submission" date="2016-04" db="UniProtKB">
        <authorList>
            <consortium name="WormBaseParasite"/>
        </authorList>
    </citation>
    <scope>IDENTIFICATION</scope>
</reference>
<reference evidence="6 7" key="2">
    <citation type="submission" date="2018-11" db="EMBL/GenBank/DDBJ databases">
        <authorList>
            <consortium name="Pathogen Informatics"/>
        </authorList>
    </citation>
    <scope>NUCLEOTIDE SEQUENCE [LARGE SCALE GENOMIC DNA]</scope>
</reference>
<dbReference type="InterPro" id="IPR059030">
    <property type="entry name" value="TPR_Epg5_mid"/>
</dbReference>
<dbReference type="Pfam" id="PF26103">
    <property type="entry name" value="TPR_Epg5"/>
    <property type="match status" value="1"/>
</dbReference>
<evidence type="ECO:0000256" key="1">
    <source>
        <dbReference type="ARBA" id="ARBA00010948"/>
    </source>
</evidence>
<feature type="domain" description="Epg5-like TPR" evidence="5">
    <location>
        <begin position="1159"/>
        <end position="1326"/>
    </location>
</feature>